<organism evidence="2 3">
    <name type="scientific">Malus baccata</name>
    <name type="common">Siberian crab apple</name>
    <name type="synonym">Pyrus baccata</name>
    <dbReference type="NCBI Taxonomy" id="106549"/>
    <lineage>
        <taxon>Eukaryota</taxon>
        <taxon>Viridiplantae</taxon>
        <taxon>Streptophyta</taxon>
        <taxon>Embryophyta</taxon>
        <taxon>Tracheophyta</taxon>
        <taxon>Spermatophyta</taxon>
        <taxon>Magnoliopsida</taxon>
        <taxon>eudicotyledons</taxon>
        <taxon>Gunneridae</taxon>
        <taxon>Pentapetalae</taxon>
        <taxon>rosids</taxon>
        <taxon>fabids</taxon>
        <taxon>Rosales</taxon>
        <taxon>Rosaceae</taxon>
        <taxon>Amygdaloideae</taxon>
        <taxon>Maleae</taxon>
        <taxon>Malus</taxon>
    </lineage>
</organism>
<feature type="signal peptide" evidence="1">
    <location>
        <begin position="1"/>
        <end position="19"/>
    </location>
</feature>
<reference evidence="2 3" key="1">
    <citation type="journal article" date="2019" name="G3 (Bethesda)">
        <title>Sequencing of a Wild Apple (Malus baccata) Genome Unravels the Differences Between Cultivated and Wild Apple Species Regarding Disease Resistance and Cold Tolerance.</title>
        <authorList>
            <person name="Chen X."/>
        </authorList>
    </citation>
    <scope>NUCLEOTIDE SEQUENCE [LARGE SCALE GENOMIC DNA]</scope>
    <source>
        <strain evidence="3">cv. Shandingzi</strain>
        <tissue evidence="2">Leaves</tissue>
    </source>
</reference>
<comment type="caution">
    <text evidence="2">The sequence shown here is derived from an EMBL/GenBank/DDBJ whole genome shotgun (WGS) entry which is preliminary data.</text>
</comment>
<gene>
    <name evidence="2" type="ORF">C1H46_026398</name>
</gene>
<feature type="chain" id="PRO_5021724980" description="CN hydrolase domain-containing protein" evidence="1">
    <location>
        <begin position="20"/>
        <end position="94"/>
    </location>
</feature>
<protein>
    <recommendedName>
        <fullName evidence="4">CN hydrolase domain-containing protein</fullName>
    </recommendedName>
</protein>
<dbReference type="AlphaFoldDB" id="A0A540LNG9"/>
<keyword evidence="3" id="KW-1185">Reference proteome</keyword>
<proteinExistence type="predicted"/>
<sequence>MLFFFLEVFGCCVFLFVSCFSLSQRHGLGGPQLKVWVETLLVLYFARGYYKNEANCRFLHDGRLGNAVVNSGGQVVVGSPSKLEMMGHEALLRS</sequence>
<evidence type="ECO:0008006" key="4">
    <source>
        <dbReference type="Google" id="ProtNLM"/>
    </source>
</evidence>
<keyword evidence="1" id="KW-0732">Signal</keyword>
<evidence type="ECO:0000313" key="2">
    <source>
        <dbReference type="EMBL" id="TQD88035.1"/>
    </source>
</evidence>
<evidence type="ECO:0000313" key="3">
    <source>
        <dbReference type="Proteomes" id="UP000315295"/>
    </source>
</evidence>
<dbReference type="Proteomes" id="UP000315295">
    <property type="component" value="Unassembled WGS sequence"/>
</dbReference>
<name>A0A540LNG9_MALBA</name>
<dbReference type="EMBL" id="VIEB01000517">
    <property type="protein sequence ID" value="TQD88035.1"/>
    <property type="molecule type" value="Genomic_DNA"/>
</dbReference>
<evidence type="ECO:0000256" key="1">
    <source>
        <dbReference type="SAM" id="SignalP"/>
    </source>
</evidence>
<accession>A0A540LNG9</accession>